<feature type="binding site" evidence="10">
    <location>
        <begin position="311"/>
        <end position="312"/>
    </location>
    <ligand>
        <name>S-adenosyl-L-methionine</name>
        <dbReference type="ChEBI" id="CHEBI:59789"/>
    </ligand>
</feature>
<dbReference type="OMA" id="VGSHSQF"/>
<keyword evidence="5 10" id="KW-0949">S-adenosyl-L-methionine</keyword>
<keyword evidence="4 10" id="KW-0808">Transferase</keyword>
<evidence type="ECO:0000256" key="8">
    <source>
        <dbReference type="ARBA" id="ARBA00023242"/>
    </source>
</evidence>
<evidence type="ECO:0000256" key="3">
    <source>
        <dbReference type="ARBA" id="ARBA00022603"/>
    </source>
</evidence>
<comment type="function">
    <text evidence="10">Specifically methylates the N1 position of guanosine-37 in various cytoplasmic and mitochondrial tRNAs. Methylation is not dependent on the nature of the nucleoside 5' of the target nucleoside. This is the first step in the biosynthesis of wybutosine (yW), a modified base adjacent to the anticodon of tRNAs and required for accurate decoding.</text>
</comment>
<dbReference type="InterPro" id="IPR056744">
    <property type="entry name" value="TRM5/TYW2-like_N"/>
</dbReference>
<protein>
    <recommendedName>
        <fullName evidence="10">tRNA (guanine(37)-N1)-methyltransferase</fullName>
        <ecNumber evidence="10">2.1.1.228</ecNumber>
    </recommendedName>
    <alternativeName>
        <fullName evidence="10">M1G-methyltransferase</fullName>
    </alternativeName>
    <alternativeName>
        <fullName evidence="10">tRNA [GM37] methyltransferase</fullName>
    </alternativeName>
    <alternativeName>
        <fullName evidence="10">tRNA methyltransferase 5</fullName>
    </alternativeName>
</protein>
<dbReference type="OrthoDB" id="408788at2759"/>
<dbReference type="SUPFAM" id="SSF53335">
    <property type="entry name" value="S-adenosyl-L-methionine-dependent methyltransferases"/>
    <property type="match status" value="1"/>
</dbReference>
<evidence type="ECO:0000313" key="14">
    <source>
        <dbReference type="Proteomes" id="UP000011715"/>
    </source>
</evidence>
<dbReference type="EC" id="2.1.1.228" evidence="10"/>
<gene>
    <name evidence="10" type="primary">TRM5</name>
    <name evidence="12" type="ORF">MAPG_02701</name>
</gene>
<reference evidence="13" key="5">
    <citation type="submission" date="2015-06" db="UniProtKB">
        <authorList>
            <consortium name="EnsemblFungi"/>
        </authorList>
    </citation>
    <scope>IDENTIFICATION</scope>
    <source>
        <strain evidence="13">ATCC 64411</strain>
    </source>
</reference>
<feature type="domain" description="SAM-dependent methyltransferase TRM5/TYW2-type" evidence="11">
    <location>
        <begin position="154"/>
        <end position="472"/>
    </location>
</feature>
<dbReference type="GO" id="GO:0002939">
    <property type="term" value="P:tRNA N1-guanine methylation"/>
    <property type="evidence" value="ECO:0007669"/>
    <property type="project" value="TreeGrafter"/>
</dbReference>
<dbReference type="Pfam" id="PF02475">
    <property type="entry name" value="TRM5-TYW2_MTfase"/>
    <property type="match status" value="1"/>
</dbReference>
<evidence type="ECO:0000256" key="6">
    <source>
        <dbReference type="ARBA" id="ARBA00022694"/>
    </source>
</evidence>
<dbReference type="GO" id="GO:0070901">
    <property type="term" value="P:mitochondrial tRNA methylation"/>
    <property type="evidence" value="ECO:0007669"/>
    <property type="project" value="TreeGrafter"/>
</dbReference>
<organism evidence="13 14">
    <name type="scientific">Magnaporthiopsis poae (strain ATCC 64411 / 73-15)</name>
    <name type="common">Kentucky bluegrass fungus</name>
    <name type="synonym">Magnaporthe poae</name>
    <dbReference type="NCBI Taxonomy" id="644358"/>
    <lineage>
        <taxon>Eukaryota</taxon>
        <taxon>Fungi</taxon>
        <taxon>Dikarya</taxon>
        <taxon>Ascomycota</taxon>
        <taxon>Pezizomycotina</taxon>
        <taxon>Sordariomycetes</taxon>
        <taxon>Sordariomycetidae</taxon>
        <taxon>Magnaporthales</taxon>
        <taxon>Magnaporthaceae</taxon>
        <taxon>Magnaporthiopsis</taxon>
    </lineage>
</organism>
<keyword evidence="14" id="KW-1185">Reference proteome</keyword>
<feature type="binding site" evidence="10">
    <location>
        <position position="370"/>
    </location>
    <ligand>
        <name>S-adenosyl-L-methionine</name>
        <dbReference type="ChEBI" id="CHEBI:59789"/>
    </ligand>
</feature>
<keyword evidence="3 10" id="KW-0489">Methyltransferase</keyword>
<evidence type="ECO:0000256" key="4">
    <source>
        <dbReference type="ARBA" id="ARBA00022679"/>
    </source>
</evidence>
<evidence type="ECO:0000256" key="9">
    <source>
        <dbReference type="ARBA" id="ARBA00047783"/>
    </source>
</evidence>
<dbReference type="FunFam" id="3.30.300.110:FF:000001">
    <property type="entry name" value="tRNA (guanine(37)-N1)-methyltransferase"/>
    <property type="match status" value="1"/>
</dbReference>
<keyword evidence="2 10" id="KW-0963">Cytoplasm</keyword>
<sequence>MAAADDQAGTGAKAGDMNIFKPPIVRSAGRLNKALFDKTFNLAAAAVKEPKKIGPYQKALEKSKDLLRLPRLASICPDPDPALAAAGGKCILLRPGISATAPETWSEVLKEGVEQHDLNVVPYELKMGYDFWNSHEILSAVLPEDYADDIPTSYNCAGHVAHLNLRKDFEPYKHIIGQVIGEKNNHIRTVINKISNVGDESEFRTFNYEVLYGPDDLNVEVKEAGCTYKFDYSKVYWNSKLDLEHKRIVELVQPGEVLCDAFAGIGPFAVPAGKKGVFVWANDKNPESFRVMEQAIKQNKTHHYVRPFNQDAKDFIRFAADDVMRASLQGEGATVTLPGPRVRRSERATAPKPKTKHIPIPPTISHYVMNLPALAITFLGSFKGLYEGHEALFSPSTNTKLPMIHVHCFDKMCHEDDDIPKIEESICQRVSEELGFEMRPGDANNAGEVSIRDVRAVAPNKSMYCASFRLPPEVAFAPRG</sequence>
<dbReference type="Pfam" id="PF25133">
    <property type="entry name" value="TYW2_N_2"/>
    <property type="match status" value="1"/>
</dbReference>
<dbReference type="PANTHER" id="PTHR23245">
    <property type="entry name" value="TRNA METHYLTRANSFERASE"/>
    <property type="match status" value="1"/>
</dbReference>
<reference evidence="13" key="4">
    <citation type="journal article" date="2015" name="G3 (Bethesda)">
        <title>Genome sequences of three phytopathogenic species of the Magnaporthaceae family of fungi.</title>
        <authorList>
            <person name="Okagaki L.H."/>
            <person name="Nunes C.C."/>
            <person name="Sailsbery J."/>
            <person name="Clay B."/>
            <person name="Brown D."/>
            <person name="John T."/>
            <person name="Oh Y."/>
            <person name="Young N."/>
            <person name="Fitzgerald M."/>
            <person name="Haas B.J."/>
            <person name="Zeng Q."/>
            <person name="Young S."/>
            <person name="Adiconis X."/>
            <person name="Fan L."/>
            <person name="Levin J.Z."/>
            <person name="Mitchell T.K."/>
            <person name="Okubara P.A."/>
            <person name="Farman M.L."/>
            <person name="Kohn L.M."/>
            <person name="Birren B."/>
            <person name="Ma L.-J."/>
            <person name="Dean R.A."/>
        </authorList>
    </citation>
    <scope>NUCLEOTIDE SEQUENCE</scope>
    <source>
        <strain evidence="13">ATCC 64411 / 73-15</strain>
    </source>
</reference>
<dbReference type="Proteomes" id="UP000011715">
    <property type="component" value="Unassembled WGS sequence"/>
</dbReference>
<evidence type="ECO:0000313" key="13">
    <source>
        <dbReference type="EnsemblFungi" id="MAPG_02701T0"/>
    </source>
</evidence>
<evidence type="ECO:0000256" key="5">
    <source>
        <dbReference type="ARBA" id="ARBA00022691"/>
    </source>
</evidence>
<feature type="binding site" evidence="10">
    <location>
        <position position="245"/>
    </location>
    <ligand>
        <name>S-adenosyl-L-methionine</name>
        <dbReference type="ChEBI" id="CHEBI:59789"/>
    </ligand>
</feature>
<dbReference type="InterPro" id="IPR056743">
    <property type="entry name" value="TRM5-TYW2-like_MTfase"/>
</dbReference>
<comment type="caution">
    <text evidence="10">Lacks conserved residue(s) required for the propagation of feature annotation.</text>
</comment>
<reference evidence="12" key="1">
    <citation type="submission" date="2010-05" db="EMBL/GenBank/DDBJ databases">
        <title>The Genome Sequence of Magnaporthe poae strain ATCC 64411.</title>
        <authorList>
            <consortium name="The Broad Institute Genome Sequencing Platform"/>
            <consortium name="Broad Institute Genome Sequencing Center for Infectious Disease"/>
            <person name="Ma L.-J."/>
            <person name="Dead R."/>
            <person name="Young S."/>
            <person name="Zeng Q."/>
            <person name="Koehrsen M."/>
            <person name="Alvarado L."/>
            <person name="Berlin A."/>
            <person name="Chapman S.B."/>
            <person name="Chen Z."/>
            <person name="Freedman E."/>
            <person name="Gellesch M."/>
            <person name="Goldberg J."/>
            <person name="Griggs A."/>
            <person name="Gujja S."/>
            <person name="Heilman E.R."/>
            <person name="Heiman D."/>
            <person name="Hepburn T."/>
            <person name="Howarth C."/>
            <person name="Jen D."/>
            <person name="Larson L."/>
            <person name="Mehta T."/>
            <person name="Neiman D."/>
            <person name="Pearson M."/>
            <person name="Roberts A."/>
            <person name="Saif S."/>
            <person name="Shea T."/>
            <person name="Shenoy N."/>
            <person name="Sisk P."/>
            <person name="Stolte C."/>
            <person name="Sykes S."/>
            <person name="Walk T."/>
            <person name="White J."/>
            <person name="Yandava C."/>
            <person name="Haas B."/>
            <person name="Nusbaum C."/>
            <person name="Birren B."/>
        </authorList>
    </citation>
    <scope>NUCLEOTIDE SEQUENCE</scope>
    <source>
        <strain evidence="12">ATCC 64411</strain>
    </source>
</reference>
<comment type="subcellular location">
    <subcellularLocation>
        <location evidence="10">Mitochondrion matrix</location>
    </subcellularLocation>
    <subcellularLocation>
        <location evidence="10">Nucleus</location>
    </subcellularLocation>
    <subcellularLocation>
        <location evidence="10">Cytoplasm</location>
    </subcellularLocation>
    <text evidence="10">Predominantly in the mitochondria and in the nucleus.</text>
</comment>
<comment type="catalytic activity">
    <reaction evidence="9 10">
        <text>guanosine(37) in tRNA + S-adenosyl-L-methionine = N(1)-methylguanosine(37) in tRNA + S-adenosyl-L-homocysteine + H(+)</text>
        <dbReference type="Rhea" id="RHEA:36899"/>
        <dbReference type="Rhea" id="RHEA-COMP:10145"/>
        <dbReference type="Rhea" id="RHEA-COMP:10147"/>
        <dbReference type="ChEBI" id="CHEBI:15378"/>
        <dbReference type="ChEBI" id="CHEBI:57856"/>
        <dbReference type="ChEBI" id="CHEBI:59789"/>
        <dbReference type="ChEBI" id="CHEBI:73542"/>
        <dbReference type="ChEBI" id="CHEBI:74269"/>
        <dbReference type="EC" id="2.1.1.228"/>
    </reaction>
</comment>
<dbReference type="PROSITE" id="PS51684">
    <property type="entry name" value="SAM_MT_TRM5_TYW2"/>
    <property type="match status" value="1"/>
</dbReference>
<keyword evidence="8 10" id="KW-0539">Nucleus</keyword>
<dbReference type="EMBL" id="GL876967">
    <property type="protein sequence ID" value="KLU83648.1"/>
    <property type="molecule type" value="Genomic_DNA"/>
</dbReference>
<reference evidence="14" key="2">
    <citation type="submission" date="2010-05" db="EMBL/GenBank/DDBJ databases">
        <title>The genome sequence of Magnaporthe poae strain ATCC 64411.</title>
        <authorList>
            <person name="Ma L.-J."/>
            <person name="Dead R."/>
            <person name="Young S."/>
            <person name="Zeng Q."/>
            <person name="Koehrsen M."/>
            <person name="Alvarado L."/>
            <person name="Berlin A."/>
            <person name="Chapman S.B."/>
            <person name="Chen Z."/>
            <person name="Freedman E."/>
            <person name="Gellesch M."/>
            <person name="Goldberg J."/>
            <person name="Griggs A."/>
            <person name="Gujja S."/>
            <person name="Heilman E.R."/>
            <person name="Heiman D."/>
            <person name="Hepburn T."/>
            <person name="Howarth C."/>
            <person name="Jen D."/>
            <person name="Larson L."/>
            <person name="Mehta T."/>
            <person name="Neiman D."/>
            <person name="Pearson M."/>
            <person name="Roberts A."/>
            <person name="Saif S."/>
            <person name="Shea T."/>
            <person name="Shenoy N."/>
            <person name="Sisk P."/>
            <person name="Stolte C."/>
            <person name="Sykes S."/>
            <person name="Walk T."/>
            <person name="White J."/>
            <person name="Yandava C."/>
            <person name="Haas B."/>
            <person name="Nusbaum C."/>
            <person name="Birren B."/>
        </authorList>
    </citation>
    <scope>NUCLEOTIDE SEQUENCE [LARGE SCALE GENOMIC DNA]</scope>
    <source>
        <strain evidence="14">ATCC 64411 / 73-15</strain>
    </source>
</reference>
<evidence type="ECO:0000256" key="7">
    <source>
        <dbReference type="ARBA" id="ARBA00023128"/>
    </source>
</evidence>
<evidence type="ECO:0000256" key="1">
    <source>
        <dbReference type="ARBA" id="ARBA00009775"/>
    </source>
</evidence>
<dbReference type="HAMAP" id="MF_03152">
    <property type="entry name" value="TRM5"/>
    <property type="match status" value="1"/>
</dbReference>
<reference evidence="12" key="3">
    <citation type="submission" date="2011-03" db="EMBL/GenBank/DDBJ databases">
        <title>Annotation of Magnaporthe poae ATCC 64411.</title>
        <authorList>
            <person name="Ma L.-J."/>
            <person name="Dead R."/>
            <person name="Young S.K."/>
            <person name="Zeng Q."/>
            <person name="Gargeya S."/>
            <person name="Fitzgerald M."/>
            <person name="Haas B."/>
            <person name="Abouelleil A."/>
            <person name="Alvarado L."/>
            <person name="Arachchi H.M."/>
            <person name="Berlin A."/>
            <person name="Brown A."/>
            <person name="Chapman S.B."/>
            <person name="Chen Z."/>
            <person name="Dunbar C."/>
            <person name="Freedman E."/>
            <person name="Gearin G."/>
            <person name="Gellesch M."/>
            <person name="Goldberg J."/>
            <person name="Griggs A."/>
            <person name="Gujja S."/>
            <person name="Heiman D."/>
            <person name="Howarth C."/>
            <person name="Larson L."/>
            <person name="Lui A."/>
            <person name="MacDonald P.J.P."/>
            <person name="Mehta T."/>
            <person name="Montmayeur A."/>
            <person name="Murphy C."/>
            <person name="Neiman D."/>
            <person name="Pearson M."/>
            <person name="Priest M."/>
            <person name="Roberts A."/>
            <person name="Saif S."/>
            <person name="Shea T."/>
            <person name="Shenoy N."/>
            <person name="Sisk P."/>
            <person name="Stolte C."/>
            <person name="Sykes S."/>
            <person name="Yandava C."/>
            <person name="Wortman J."/>
            <person name="Nusbaum C."/>
            <person name="Birren B."/>
        </authorList>
    </citation>
    <scope>NUCLEOTIDE SEQUENCE</scope>
    <source>
        <strain evidence="12">ATCC 64411</strain>
    </source>
</reference>
<comment type="similarity">
    <text evidence="1">Belongs to the class I-like SAM-binding methyltransferase superfamily. TRM5/TYW2 family.</text>
</comment>
<dbReference type="InterPro" id="IPR029063">
    <property type="entry name" value="SAM-dependent_MTases_sf"/>
</dbReference>
<accession>A0A0C4DS28</accession>
<keyword evidence="7 10" id="KW-0496">Mitochondrion</keyword>
<dbReference type="AlphaFoldDB" id="A0A0C4DS28"/>
<dbReference type="PANTHER" id="PTHR23245:SF36">
    <property type="entry name" value="TRNA (GUANINE(37)-N1)-METHYLTRANSFERASE"/>
    <property type="match status" value="1"/>
</dbReference>
<dbReference type="EnsemblFungi" id="MAPG_02701T0">
    <property type="protein sequence ID" value="MAPG_02701T0"/>
    <property type="gene ID" value="MAPG_02701"/>
</dbReference>
<evidence type="ECO:0000313" key="12">
    <source>
        <dbReference type="EMBL" id="KLU83648.1"/>
    </source>
</evidence>
<evidence type="ECO:0000256" key="2">
    <source>
        <dbReference type="ARBA" id="ARBA00022490"/>
    </source>
</evidence>
<dbReference type="eggNOG" id="KOG2078">
    <property type="taxonomic scope" value="Eukaryota"/>
</dbReference>
<dbReference type="Gene3D" id="3.30.300.110">
    <property type="entry name" value="Met-10+ protein-like domains"/>
    <property type="match status" value="1"/>
</dbReference>
<dbReference type="GO" id="GO:0005759">
    <property type="term" value="C:mitochondrial matrix"/>
    <property type="evidence" value="ECO:0007669"/>
    <property type="project" value="UniProtKB-SubCell"/>
</dbReference>
<comment type="subunit">
    <text evidence="10">Monomer.</text>
</comment>
<dbReference type="GO" id="GO:0052906">
    <property type="term" value="F:tRNA (guanine(37)-N1)-methyltransferase activity"/>
    <property type="evidence" value="ECO:0007669"/>
    <property type="project" value="UniProtKB-UniRule"/>
</dbReference>
<dbReference type="STRING" id="644358.A0A0C4DS28"/>
<dbReference type="Gene3D" id="3.40.50.150">
    <property type="entry name" value="Vaccinia Virus protein VP39"/>
    <property type="match status" value="1"/>
</dbReference>
<dbReference type="InterPro" id="IPR030382">
    <property type="entry name" value="MeTrfase_TRM5/TYW2"/>
</dbReference>
<dbReference type="InterPro" id="IPR025792">
    <property type="entry name" value="tRNA_Gua_MeTrfase_euk"/>
</dbReference>
<evidence type="ECO:0000259" key="11">
    <source>
        <dbReference type="PROSITE" id="PS51684"/>
    </source>
</evidence>
<name>A0A0C4DS28_MAGP6</name>
<dbReference type="EMBL" id="ADBL01000661">
    <property type="status" value="NOT_ANNOTATED_CDS"/>
    <property type="molecule type" value="Genomic_DNA"/>
</dbReference>
<keyword evidence="6 10" id="KW-0819">tRNA processing</keyword>
<evidence type="ECO:0000256" key="10">
    <source>
        <dbReference type="HAMAP-Rule" id="MF_03152"/>
    </source>
</evidence>
<proteinExistence type="inferred from homology"/>
<dbReference type="GO" id="GO:0005634">
    <property type="term" value="C:nucleus"/>
    <property type="evidence" value="ECO:0007669"/>
    <property type="project" value="UniProtKB-SubCell"/>
</dbReference>
<comment type="similarity">
    <text evidence="10">Belongs to the TRM5 / TYW2 family.</text>
</comment>
<dbReference type="VEuPathDB" id="FungiDB:MAPG_02701"/>